<dbReference type="RefSeq" id="WP_136407629.1">
    <property type="nucleotide sequence ID" value="NZ_SSWX01000026.1"/>
</dbReference>
<sequence length="125" mass="13698">MSIAVEIALCLAPRQVLVWQQVLPAGACLHQAVAIGTAQWQQHASSLPQEVVEATLAGPALAHWQWGVWGRIVPPEQVLVSGDRVEAYRPLLVDPKVARRERFARQGARGTGLFSKKRDNAKPGY</sequence>
<dbReference type="Gene3D" id="3.10.20.280">
    <property type="entry name" value="RnfH-like"/>
    <property type="match status" value="1"/>
</dbReference>
<dbReference type="Proteomes" id="UP000306236">
    <property type="component" value="Unassembled WGS sequence"/>
</dbReference>
<dbReference type="InterPro" id="IPR005346">
    <property type="entry name" value="RnfH"/>
</dbReference>
<dbReference type="EMBL" id="SSWX01000026">
    <property type="protein sequence ID" value="THJ31209.1"/>
    <property type="molecule type" value="Genomic_DNA"/>
</dbReference>
<comment type="caution">
    <text evidence="3">The sequence shown here is derived from an EMBL/GenBank/DDBJ whole genome shotgun (WGS) entry which is preliminary data.</text>
</comment>
<keyword evidence="4" id="KW-1185">Reference proteome</keyword>
<dbReference type="AlphaFoldDB" id="A0A4S5BGM6"/>
<accession>A0A4S5BGM6</accession>
<proteinExistence type="inferred from homology"/>
<dbReference type="InterPro" id="IPR016155">
    <property type="entry name" value="Mopterin_synth/thiamin_S_b"/>
</dbReference>
<reference evidence="3 4" key="1">
    <citation type="submission" date="2019-04" db="EMBL/GenBank/DDBJ databases">
        <title>Lampropedia sp YIM MLB12 draf genome.</title>
        <authorList>
            <person name="Wang Y.-X."/>
        </authorList>
    </citation>
    <scope>NUCLEOTIDE SEQUENCE [LARGE SCALE GENOMIC DNA]</scope>
    <source>
        <strain evidence="3 4">YIM MLB12</strain>
    </source>
</reference>
<dbReference type="PANTHER" id="PTHR37483">
    <property type="entry name" value="UPF0125 PROTEIN RATB"/>
    <property type="match status" value="1"/>
</dbReference>
<evidence type="ECO:0000313" key="3">
    <source>
        <dbReference type="EMBL" id="THJ31209.1"/>
    </source>
</evidence>
<name>A0A4S5BGM6_9BURK</name>
<dbReference type="InterPro" id="IPR037021">
    <property type="entry name" value="RnfH_sf"/>
</dbReference>
<dbReference type="OrthoDB" id="9796575at2"/>
<evidence type="ECO:0000256" key="1">
    <source>
        <dbReference type="ARBA" id="ARBA00010645"/>
    </source>
</evidence>
<evidence type="ECO:0000313" key="4">
    <source>
        <dbReference type="Proteomes" id="UP000306236"/>
    </source>
</evidence>
<gene>
    <name evidence="3" type="ORF">E8K88_15730</name>
</gene>
<comment type="similarity">
    <text evidence="1 2">Belongs to the UPF0125 (RnfH) family.</text>
</comment>
<dbReference type="SUPFAM" id="SSF54285">
    <property type="entry name" value="MoaD/ThiS"/>
    <property type="match status" value="1"/>
</dbReference>
<dbReference type="Pfam" id="PF03658">
    <property type="entry name" value="Ub-RnfH"/>
    <property type="match status" value="1"/>
</dbReference>
<evidence type="ECO:0000256" key="2">
    <source>
        <dbReference type="HAMAP-Rule" id="MF_00460"/>
    </source>
</evidence>
<organism evidence="3 4">
    <name type="scientific">Lampropedia aestuarii</name>
    <dbReference type="NCBI Taxonomy" id="2562762"/>
    <lineage>
        <taxon>Bacteria</taxon>
        <taxon>Pseudomonadati</taxon>
        <taxon>Pseudomonadota</taxon>
        <taxon>Betaproteobacteria</taxon>
        <taxon>Burkholderiales</taxon>
        <taxon>Comamonadaceae</taxon>
        <taxon>Lampropedia</taxon>
    </lineage>
</organism>
<dbReference type="HAMAP" id="MF_00460">
    <property type="entry name" value="UPF0125_RnfH"/>
    <property type="match status" value="1"/>
</dbReference>
<protein>
    <recommendedName>
        <fullName evidence="2">UPF0125 protein E8K88_15730</fullName>
    </recommendedName>
</protein>
<dbReference type="PANTHER" id="PTHR37483:SF1">
    <property type="entry name" value="UPF0125 PROTEIN RATB"/>
    <property type="match status" value="1"/>
</dbReference>